<dbReference type="CDD" id="cd14797">
    <property type="entry name" value="DUF302"/>
    <property type="match status" value="1"/>
</dbReference>
<dbReference type="InterPro" id="IPR005180">
    <property type="entry name" value="DUF302"/>
</dbReference>
<accession>A0ABW3L301</accession>
<evidence type="ECO:0000313" key="2">
    <source>
        <dbReference type="EMBL" id="MFD1020459.1"/>
    </source>
</evidence>
<gene>
    <name evidence="2" type="ORF">ACFQ2J_14825</name>
</gene>
<protein>
    <submittedName>
        <fullName evidence="2">DUF302 domain-containing protein</fullName>
    </submittedName>
</protein>
<dbReference type="PIRSF" id="PIRSF021774">
    <property type="entry name" value="UCP021774"/>
    <property type="match status" value="1"/>
</dbReference>
<organism evidence="2 3">
    <name type="scientific">Thalassobacillus hwangdonensis</name>
    <dbReference type="NCBI Taxonomy" id="546108"/>
    <lineage>
        <taxon>Bacteria</taxon>
        <taxon>Bacillati</taxon>
        <taxon>Bacillota</taxon>
        <taxon>Bacilli</taxon>
        <taxon>Bacillales</taxon>
        <taxon>Bacillaceae</taxon>
        <taxon>Thalassobacillus</taxon>
    </lineage>
</organism>
<keyword evidence="3" id="KW-1185">Reference proteome</keyword>
<dbReference type="Pfam" id="PF03625">
    <property type="entry name" value="DUF302"/>
    <property type="match status" value="1"/>
</dbReference>
<comment type="caution">
    <text evidence="2">The sequence shown here is derived from an EMBL/GenBank/DDBJ whole genome shotgun (WGS) entry which is preliminary data.</text>
</comment>
<dbReference type="InterPro" id="IPR016796">
    <property type="entry name" value="UCP021774"/>
</dbReference>
<evidence type="ECO:0000313" key="3">
    <source>
        <dbReference type="Proteomes" id="UP001596990"/>
    </source>
</evidence>
<dbReference type="PANTHER" id="PTHR38342:SF1">
    <property type="entry name" value="SLR5037 PROTEIN"/>
    <property type="match status" value="1"/>
</dbReference>
<reference evidence="3" key="1">
    <citation type="journal article" date="2019" name="Int. J. Syst. Evol. Microbiol.">
        <title>The Global Catalogue of Microorganisms (GCM) 10K type strain sequencing project: providing services to taxonomists for standard genome sequencing and annotation.</title>
        <authorList>
            <consortium name="The Broad Institute Genomics Platform"/>
            <consortium name="The Broad Institute Genome Sequencing Center for Infectious Disease"/>
            <person name="Wu L."/>
            <person name="Ma J."/>
        </authorList>
    </citation>
    <scope>NUCLEOTIDE SEQUENCE [LARGE SCALE GENOMIC DNA]</scope>
    <source>
        <strain evidence="3">CCUG 56607</strain>
    </source>
</reference>
<dbReference type="PANTHER" id="PTHR38342">
    <property type="entry name" value="SLR5037 PROTEIN"/>
    <property type="match status" value="1"/>
</dbReference>
<dbReference type="SUPFAM" id="SSF103247">
    <property type="entry name" value="TT1751-like"/>
    <property type="match status" value="1"/>
</dbReference>
<dbReference type="InterPro" id="IPR035923">
    <property type="entry name" value="TT1751-like_sf"/>
</dbReference>
<dbReference type="Gene3D" id="3.30.310.70">
    <property type="entry name" value="TT1751-like domain"/>
    <property type="match status" value="1"/>
</dbReference>
<dbReference type="Proteomes" id="UP001596990">
    <property type="component" value="Unassembled WGS sequence"/>
</dbReference>
<sequence>MFHYTVETSRSVQAAVEALEDALKSEKFGVLWDFNVKETLNGKGFDFNQSMRILEVCNPEEANKVLAENELVSYFLPCKVVVYESDGKTKIGMPKPTELIRFLDDAKLNGIAEDIEQRMIATIDSVK</sequence>
<name>A0ABW3L301_9BACI</name>
<evidence type="ECO:0000259" key="1">
    <source>
        <dbReference type="Pfam" id="PF03625"/>
    </source>
</evidence>
<proteinExistence type="predicted"/>
<dbReference type="RefSeq" id="WP_386062117.1">
    <property type="nucleotide sequence ID" value="NZ_JBHTKL010000005.1"/>
</dbReference>
<dbReference type="EMBL" id="JBHTKL010000005">
    <property type="protein sequence ID" value="MFD1020459.1"/>
    <property type="molecule type" value="Genomic_DNA"/>
</dbReference>
<feature type="domain" description="DUF302" evidence="1">
    <location>
        <begin position="34"/>
        <end position="96"/>
    </location>
</feature>